<organism evidence="1 2">
    <name type="scientific">Methylocaldum marinum</name>
    <dbReference type="NCBI Taxonomy" id="1432792"/>
    <lineage>
        <taxon>Bacteria</taxon>
        <taxon>Pseudomonadati</taxon>
        <taxon>Pseudomonadota</taxon>
        <taxon>Gammaproteobacteria</taxon>
        <taxon>Methylococcales</taxon>
        <taxon>Methylococcaceae</taxon>
        <taxon>Methylocaldum</taxon>
    </lineage>
</organism>
<proteinExistence type="predicted"/>
<dbReference type="AlphaFoldDB" id="A0A250KU79"/>
<accession>A0A250KU79</accession>
<dbReference type="KEGG" id="mmai:sS8_2560"/>
<name>A0A250KU79_9GAMM</name>
<gene>
    <name evidence="1" type="ORF">sS8_2560</name>
</gene>
<dbReference type="Proteomes" id="UP000266313">
    <property type="component" value="Chromosome"/>
</dbReference>
<reference evidence="1 2" key="1">
    <citation type="submission" date="2016-12" db="EMBL/GenBank/DDBJ databases">
        <title>Genome sequencing of Methylocaldum marinum.</title>
        <authorList>
            <person name="Takeuchi M."/>
            <person name="Kamagata Y."/>
            <person name="Hiraoka S."/>
            <person name="Oshima K."/>
            <person name="Hattori M."/>
            <person name="Iwasaki W."/>
        </authorList>
    </citation>
    <scope>NUCLEOTIDE SEQUENCE [LARGE SCALE GENOMIC DNA]</scope>
    <source>
        <strain evidence="1 2">S8</strain>
    </source>
</reference>
<dbReference type="RefSeq" id="WP_119629903.1">
    <property type="nucleotide sequence ID" value="NZ_AP017928.1"/>
</dbReference>
<evidence type="ECO:0000313" key="2">
    <source>
        <dbReference type="Proteomes" id="UP000266313"/>
    </source>
</evidence>
<keyword evidence="2" id="KW-1185">Reference proteome</keyword>
<sequence length="112" mass="12421">MQMSWKDLNALLNEALGLEQDVRGTARRRQMDIVRMIRAGELDYDAPDACSHDAMTADMIIAEHGDAGRFYSSDMEDHLVLMNGICRHCPREAGCPCDRMARAVTAPGSHAD</sequence>
<protein>
    <submittedName>
        <fullName evidence="1">Uncharacterized protein</fullName>
    </submittedName>
</protein>
<evidence type="ECO:0000313" key="1">
    <source>
        <dbReference type="EMBL" id="BBA34511.1"/>
    </source>
</evidence>
<dbReference type="EMBL" id="AP017928">
    <property type="protein sequence ID" value="BBA34511.1"/>
    <property type="molecule type" value="Genomic_DNA"/>
</dbReference>